<reference evidence="2" key="1">
    <citation type="journal article" date="2020" name="mSystems">
        <title>Genome- and Community-Level Interaction Insights into Carbon Utilization and Element Cycling Functions of Hydrothermarchaeota in Hydrothermal Sediment.</title>
        <authorList>
            <person name="Zhou Z."/>
            <person name="Liu Y."/>
            <person name="Xu W."/>
            <person name="Pan J."/>
            <person name="Luo Z.H."/>
            <person name="Li M."/>
        </authorList>
    </citation>
    <scope>NUCLEOTIDE SEQUENCE [LARGE SCALE GENOMIC DNA]</scope>
    <source>
        <strain evidence="2">SpSt-1233</strain>
    </source>
</reference>
<keyword evidence="1" id="KW-0732">Signal</keyword>
<feature type="chain" id="PRO_5030811024" description="DUF1571 domain-containing protein" evidence="1">
    <location>
        <begin position="29"/>
        <end position="257"/>
    </location>
</feature>
<comment type="caution">
    <text evidence="2">The sequence shown here is derived from an EMBL/GenBank/DDBJ whole genome shotgun (WGS) entry which is preliminary data.</text>
</comment>
<sequence length="257" mass="29014">MNGTRIGMICVTLALAAILALPSTAVNAAPGGSEEAKELLLASVEATGGMEAATGWTTMVQTGILRQFQPGWGNLTADCSRHVVKPDKVRDERDFSAYDHPFFYQYYLNGDDAWMLVNMMVREHPRVTETMKELMRLIDGVAYYAAHTDSLFLVPDVPDDSLFTGSSIDRVGVVDRGDTVFIDLCRETRYPVRRIDDGGARLAIYSIYREADGRTVPFRVQIFEQTGVTTEYLWDEIRYDVEIDEEIFEEFRPVKEE</sequence>
<feature type="signal peptide" evidence="1">
    <location>
        <begin position="1"/>
        <end position="28"/>
    </location>
</feature>
<evidence type="ECO:0000256" key="1">
    <source>
        <dbReference type="SAM" id="SignalP"/>
    </source>
</evidence>
<proteinExistence type="predicted"/>
<name>A0A7V2ATB2_UNCEI</name>
<protein>
    <recommendedName>
        <fullName evidence="3">DUF1571 domain-containing protein</fullName>
    </recommendedName>
</protein>
<gene>
    <name evidence="2" type="ORF">ENO08_00220</name>
</gene>
<accession>A0A7V2ATB2</accession>
<evidence type="ECO:0008006" key="3">
    <source>
        <dbReference type="Google" id="ProtNLM"/>
    </source>
</evidence>
<evidence type="ECO:0000313" key="2">
    <source>
        <dbReference type="EMBL" id="HER42869.1"/>
    </source>
</evidence>
<dbReference type="AlphaFoldDB" id="A0A7V2ATB2"/>
<dbReference type="Proteomes" id="UP000886069">
    <property type="component" value="Unassembled WGS sequence"/>
</dbReference>
<dbReference type="EMBL" id="DSEC01000017">
    <property type="protein sequence ID" value="HER42869.1"/>
    <property type="molecule type" value="Genomic_DNA"/>
</dbReference>
<organism evidence="2">
    <name type="scientific">Eiseniibacteriota bacterium</name>
    <dbReference type="NCBI Taxonomy" id="2212470"/>
    <lineage>
        <taxon>Bacteria</taxon>
        <taxon>Candidatus Eiseniibacteriota</taxon>
    </lineage>
</organism>